<dbReference type="Proteomes" id="UP000183894">
    <property type="component" value="Unassembled WGS sequence"/>
</dbReference>
<dbReference type="EMBL" id="FOAD01000005">
    <property type="protein sequence ID" value="SEL51622.1"/>
    <property type="molecule type" value="Genomic_DNA"/>
</dbReference>
<dbReference type="SUPFAM" id="SSF56112">
    <property type="entry name" value="Protein kinase-like (PK-like)"/>
    <property type="match status" value="1"/>
</dbReference>
<reference evidence="1 2" key="1">
    <citation type="submission" date="2016-10" db="EMBL/GenBank/DDBJ databases">
        <authorList>
            <person name="de Groot N.N."/>
        </authorList>
    </citation>
    <scope>NUCLEOTIDE SEQUENCE [LARGE SCALE GENOMIC DNA]</scope>
    <source>
        <strain evidence="1 2">CDM_5</strain>
    </source>
</reference>
<evidence type="ECO:0000313" key="2">
    <source>
        <dbReference type="Proteomes" id="UP000183894"/>
    </source>
</evidence>
<dbReference type="GO" id="GO:0016740">
    <property type="term" value="F:transferase activity"/>
    <property type="evidence" value="ECO:0007669"/>
    <property type="project" value="UniProtKB-KW"/>
</dbReference>
<sequence>MDAQDDRNADRLVAKFGTYFVEYGTELYEAAAPHERLDVLIPDVLDYLQASRDQLPAHPSPSILVTDFSPANLMSRDGTPPESVEGLTGVIDLERAKLGPLEFAAVNAEYLLTRYIDDPEPVREALYDPLPFGPDVPRRDFYRVLAMGRSVAGLPHWYDPESELYEQRARAIASELDRIVR</sequence>
<dbReference type="RefSeq" id="WP_244509651.1">
    <property type="nucleotide sequence ID" value="NZ_FOAD01000005.1"/>
</dbReference>
<protein>
    <submittedName>
        <fullName evidence="1">Phosphotransferase enzyme family protein</fullName>
    </submittedName>
</protein>
<proteinExistence type="predicted"/>
<dbReference type="AlphaFoldDB" id="A0A1H7QUM5"/>
<gene>
    <name evidence="1" type="ORF">SAMN04488691_105163</name>
</gene>
<dbReference type="InterPro" id="IPR011009">
    <property type="entry name" value="Kinase-like_dom_sf"/>
</dbReference>
<dbReference type="Gene3D" id="3.90.1200.10">
    <property type="match status" value="1"/>
</dbReference>
<name>A0A1H7QUM5_HALLR</name>
<accession>A0A1H7QUM5</accession>
<organism evidence="1 2">
    <name type="scientific">Haloferax larsenii</name>
    <dbReference type="NCBI Taxonomy" id="302484"/>
    <lineage>
        <taxon>Archaea</taxon>
        <taxon>Methanobacteriati</taxon>
        <taxon>Methanobacteriota</taxon>
        <taxon>Stenosarchaea group</taxon>
        <taxon>Halobacteria</taxon>
        <taxon>Halobacteriales</taxon>
        <taxon>Haloferacaceae</taxon>
        <taxon>Haloferax</taxon>
    </lineage>
</organism>
<evidence type="ECO:0000313" key="1">
    <source>
        <dbReference type="EMBL" id="SEL51622.1"/>
    </source>
</evidence>
<keyword evidence="1" id="KW-0808">Transferase</keyword>